<reference evidence="4 5" key="1">
    <citation type="submission" date="2019-02" db="EMBL/GenBank/DDBJ databases">
        <title>Deep-cultivation of Planctomycetes and their phenomic and genomic characterization uncovers novel biology.</title>
        <authorList>
            <person name="Wiegand S."/>
            <person name="Jogler M."/>
            <person name="Boedeker C."/>
            <person name="Pinto D."/>
            <person name="Vollmers J."/>
            <person name="Rivas-Marin E."/>
            <person name="Kohn T."/>
            <person name="Peeters S.H."/>
            <person name="Heuer A."/>
            <person name="Rast P."/>
            <person name="Oberbeckmann S."/>
            <person name="Bunk B."/>
            <person name="Jeske O."/>
            <person name="Meyerdierks A."/>
            <person name="Storesund J.E."/>
            <person name="Kallscheuer N."/>
            <person name="Luecker S."/>
            <person name="Lage O.M."/>
            <person name="Pohl T."/>
            <person name="Merkel B.J."/>
            <person name="Hornburger P."/>
            <person name="Mueller R.-W."/>
            <person name="Bruemmer F."/>
            <person name="Labrenz M."/>
            <person name="Spormann A.M."/>
            <person name="Op den Camp H."/>
            <person name="Overmann J."/>
            <person name="Amann R."/>
            <person name="Jetten M.S.M."/>
            <person name="Mascher T."/>
            <person name="Medema M.H."/>
            <person name="Devos D.P."/>
            <person name="Kaster A.-K."/>
            <person name="Ovreas L."/>
            <person name="Rohde M."/>
            <person name="Galperin M.Y."/>
            <person name="Jogler C."/>
        </authorList>
    </citation>
    <scope>NUCLEOTIDE SEQUENCE [LARGE SCALE GENOMIC DNA]</scope>
    <source>
        <strain evidence="4 5">Pan181</strain>
    </source>
</reference>
<name>A0A518ARU9_9BACT</name>
<dbReference type="OrthoDB" id="283670at2"/>
<dbReference type="AlphaFoldDB" id="A0A518ARU9"/>
<dbReference type="SUPFAM" id="SSF140566">
    <property type="entry name" value="FlgN-like"/>
    <property type="match status" value="1"/>
</dbReference>
<evidence type="ECO:0000256" key="3">
    <source>
        <dbReference type="ARBA" id="ARBA00022795"/>
    </source>
</evidence>
<dbReference type="Gene3D" id="1.20.58.300">
    <property type="entry name" value="FlgN-like"/>
    <property type="match status" value="1"/>
</dbReference>
<protein>
    <submittedName>
        <fullName evidence="4">FlgN protein</fullName>
    </submittedName>
</protein>
<dbReference type="InterPro" id="IPR007809">
    <property type="entry name" value="FlgN-like"/>
</dbReference>
<accession>A0A518ARU9</accession>
<proteinExistence type="inferred from homology"/>
<evidence type="ECO:0000313" key="5">
    <source>
        <dbReference type="Proteomes" id="UP000315750"/>
    </source>
</evidence>
<gene>
    <name evidence="4" type="ORF">Pan181_36580</name>
</gene>
<keyword evidence="5" id="KW-1185">Reference proteome</keyword>
<evidence type="ECO:0000256" key="2">
    <source>
        <dbReference type="ARBA" id="ARBA00007703"/>
    </source>
</evidence>
<evidence type="ECO:0000256" key="1">
    <source>
        <dbReference type="ARBA" id="ARBA00002397"/>
    </source>
</evidence>
<dbReference type="GO" id="GO:0044780">
    <property type="term" value="P:bacterial-type flagellum assembly"/>
    <property type="evidence" value="ECO:0007669"/>
    <property type="project" value="InterPro"/>
</dbReference>
<dbReference type="EMBL" id="CP036278">
    <property type="protein sequence ID" value="QDU57442.1"/>
    <property type="molecule type" value="Genomic_DNA"/>
</dbReference>
<dbReference type="RefSeq" id="WP_145248623.1">
    <property type="nucleotide sequence ID" value="NZ_CP036278.1"/>
</dbReference>
<dbReference type="InterPro" id="IPR036679">
    <property type="entry name" value="FlgN-like_sf"/>
</dbReference>
<dbReference type="Proteomes" id="UP000315750">
    <property type="component" value="Chromosome"/>
</dbReference>
<comment type="function">
    <text evidence="1">Required for the efficient initiation of filament assembly.</text>
</comment>
<comment type="similarity">
    <text evidence="2">Belongs to the FlgN family.</text>
</comment>
<evidence type="ECO:0000313" key="4">
    <source>
        <dbReference type="EMBL" id="QDU57442.1"/>
    </source>
</evidence>
<keyword evidence="3" id="KW-1005">Bacterial flagellum biogenesis</keyword>
<dbReference type="KEGG" id="amuc:Pan181_36580"/>
<sequence length="173" mass="18830">MTTATTDNTNTKPAANWEARISNLLSTLSAVQGDLLALLTEKRKALAEGDLEQLQQINHREGELVTRLEVCHSQRQELLNAAAGQGLPAGSVRSLTASLPADQREVLEPTVEQASRQSRLLQHNSLTNWVLVQRTLIHLSQMIEIIATGGRMDATYGSRVPASRSGALVDQEV</sequence>
<organism evidence="4 5">
    <name type="scientific">Aeoliella mucimassa</name>
    <dbReference type="NCBI Taxonomy" id="2527972"/>
    <lineage>
        <taxon>Bacteria</taxon>
        <taxon>Pseudomonadati</taxon>
        <taxon>Planctomycetota</taxon>
        <taxon>Planctomycetia</taxon>
        <taxon>Pirellulales</taxon>
        <taxon>Lacipirellulaceae</taxon>
        <taxon>Aeoliella</taxon>
    </lineage>
</organism>
<dbReference type="Pfam" id="PF05130">
    <property type="entry name" value="FlgN"/>
    <property type="match status" value="1"/>
</dbReference>